<evidence type="ECO:0000313" key="2">
    <source>
        <dbReference type="Proteomes" id="UP000827872"/>
    </source>
</evidence>
<proteinExistence type="predicted"/>
<reference evidence="1" key="1">
    <citation type="submission" date="2021-08" db="EMBL/GenBank/DDBJ databases">
        <title>The first chromosome-level gecko genome reveals the dynamic sex chromosomes of Neotropical dwarf geckos (Sphaerodactylidae: Sphaerodactylus).</title>
        <authorList>
            <person name="Pinto B.J."/>
            <person name="Keating S.E."/>
            <person name="Gamble T."/>
        </authorList>
    </citation>
    <scope>NUCLEOTIDE SEQUENCE</scope>
    <source>
        <strain evidence="1">TG3544</strain>
    </source>
</reference>
<comment type="caution">
    <text evidence="1">The sequence shown here is derived from an EMBL/GenBank/DDBJ whole genome shotgun (WGS) entry which is preliminary data.</text>
</comment>
<name>A0ACB8EDU4_9SAUR</name>
<gene>
    <name evidence="1" type="ORF">K3G42_008457</name>
</gene>
<evidence type="ECO:0000313" key="1">
    <source>
        <dbReference type="EMBL" id="KAH7990558.1"/>
    </source>
</evidence>
<accession>A0ACB8EDU4</accession>
<keyword evidence="2" id="KW-1185">Reference proteome</keyword>
<dbReference type="Proteomes" id="UP000827872">
    <property type="component" value="Linkage Group LG16"/>
</dbReference>
<organism evidence="1 2">
    <name type="scientific">Sphaerodactylus townsendi</name>
    <dbReference type="NCBI Taxonomy" id="933632"/>
    <lineage>
        <taxon>Eukaryota</taxon>
        <taxon>Metazoa</taxon>
        <taxon>Chordata</taxon>
        <taxon>Craniata</taxon>
        <taxon>Vertebrata</taxon>
        <taxon>Euteleostomi</taxon>
        <taxon>Lepidosauria</taxon>
        <taxon>Squamata</taxon>
        <taxon>Bifurcata</taxon>
        <taxon>Gekkota</taxon>
        <taxon>Sphaerodactylidae</taxon>
        <taxon>Sphaerodactylus</taxon>
    </lineage>
</organism>
<dbReference type="EMBL" id="CM037629">
    <property type="protein sequence ID" value="KAH7990558.1"/>
    <property type="molecule type" value="Genomic_DNA"/>
</dbReference>
<protein>
    <submittedName>
        <fullName evidence="1">Uncharacterized protein</fullName>
    </submittedName>
</protein>
<sequence length="85" mass="10248">MLKRKVNRFFFDEQFWIRGSPGQRKMIWEGPWFYTVNDTGGGKRSNLWTSEQRMKKGDRLNQDGKSCPYCTHLIQRWELSGKMDR</sequence>